<organism evidence="2 3">
    <name type="scientific">Galleria mellonella</name>
    <name type="common">Greater wax moth</name>
    <dbReference type="NCBI Taxonomy" id="7137"/>
    <lineage>
        <taxon>Eukaryota</taxon>
        <taxon>Metazoa</taxon>
        <taxon>Ecdysozoa</taxon>
        <taxon>Arthropoda</taxon>
        <taxon>Hexapoda</taxon>
        <taxon>Insecta</taxon>
        <taxon>Pterygota</taxon>
        <taxon>Neoptera</taxon>
        <taxon>Endopterygota</taxon>
        <taxon>Lepidoptera</taxon>
        <taxon>Glossata</taxon>
        <taxon>Ditrysia</taxon>
        <taxon>Pyraloidea</taxon>
        <taxon>Pyralidae</taxon>
        <taxon>Galleriinae</taxon>
        <taxon>Galleria</taxon>
    </lineage>
</organism>
<gene>
    <name evidence="3" type="primary">LOC128202227</name>
</gene>
<proteinExistence type="predicted"/>
<feature type="region of interest" description="Disordered" evidence="1">
    <location>
        <begin position="147"/>
        <end position="172"/>
    </location>
</feature>
<keyword evidence="2" id="KW-1185">Reference proteome</keyword>
<evidence type="ECO:0000256" key="1">
    <source>
        <dbReference type="SAM" id="MobiDB-lite"/>
    </source>
</evidence>
<sequence>MPADDVSDLRDVVDAINKLCETMKSSSYEESEADDYFPVESRYSEPVEIQFVNPVESIRYEPVDSRGDRPAESPPCSVPRYEECSAELVSPEEVSVRKVEAYRAERWRDSQEDAETVTSDTEPAIAQFEPISEMYYTASSEVSLLSDLDLPERAQNDEDNLPESREKDERKECVIAGHVAAMRERFESMTRTNTPCPDMMRSMSPSLDVFRNITPSPDRLG</sequence>
<feature type="region of interest" description="Disordered" evidence="1">
    <location>
        <begin position="60"/>
        <end position="80"/>
    </location>
</feature>
<dbReference type="GeneID" id="128202227"/>
<evidence type="ECO:0000313" key="2">
    <source>
        <dbReference type="Proteomes" id="UP001652740"/>
    </source>
</evidence>
<protein>
    <submittedName>
        <fullName evidence="3">Uncharacterized protein LOC128202227</fullName>
    </submittedName>
</protein>
<dbReference type="Proteomes" id="UP001652740">
    <property type="component" value="Unplaced"/>
</dbReference>
<feature type="region of interest" description="Disordered" evidence="1">
    <location>
        <begin position="186"/>
        <end position="221"/>
    </location>
</feature>
<accession>A0ABM3N2C5</accession>
<name>A0ABM3N2C5_GALME</name>
<feature type="compositionally biased region" description="Basic and acidic residues" evidence="1">
    <location>
        <begin position="150"/>
        <end position="172"/>
    </location>
</feature>
<evidence type="ECO:0000313" key="3">
    <source>
        <dbReference type="RefSeq" id="XP_052757738.1"/>
    </source>
</evidence>
<dbReference type="RefSeq" id="XP_052757738.1">
    <property type="nucleotide sequence ID" value="XM_052901778.1"/>
</dbReference>
<feature type="compositionally biased region" description="Basic and acidic residues" evidence="1">
    <location>
        <begin position="60"/>
        <end position="71"/>
    </location>
</feature>
<reference evidence="3" key="1">
    <citation type="submission" date="2025-08" db="UniProtKB">
        <authorList>
            <consortium name="RefSeq"/>
        </authorList>
    </citation>
    <scope>IDENTIFICATION</scope>
    <source>
        <tissue evidence="3">Whole larvae</tissue>
    </source>
</reference>